<evidence type="ECO:0000313" key="3">
    <source>
        <dbReference type="Proteomes" id="UP000000305"/>
    </source>
</evidence>
<feature type="signal peptide" evidence="1">
    <location>
        <begin position="1"/>
        <end position="21"/>
    </location>
</feature>
<keyword evidence="3" id="KW-1185">Reference proteome</keyword>
<name>E9H7E0_DAPPU</name>
<proteinExistence type="predicted"/>
<feature type="chain" id="PRO_5003238099" evidence="1">
    <location>
        <begin position="22"/>
        <end position="60"/>
    </location>
</feature>
<dbReference type="KEGG" id="dpx:DAPPUDRAFT_326325"/>
<dbReference type="EMBL" id="GL732600">
    <property type="protein sequence ID" value="EFX72382.1"/>
    <property type="molecule type" value="Genomic_DNA"/>
</dbReference>
<evidence type="ECO:0000313" key="2">
    <source>
        <dbReference type="EMBL" id="EFX72382.1"/>
    </source>
</evidence>
<reference evidence="2 3" key="1">
    <citation type="journal article" date="2011" name="Science">
        <title>The ecoresponsive genome of Daphnia pulex.</title>
        <authorList>
            <person name="Colbourne J.K."/>
            <person name="Pfrender M.E."/>
            <person name="Gilbert D."/>
            <person name="Thomas W.K."/>
            <person name="Tucker A."/>
            <person name="Oakley T.H."/>
            <person name="Tokishita S."/>
            <person name="Aerts A."/>
            <person name="Arnold G.J."/>
            <person name="Basu M.K."/>
            <person name="Bauer D.J."/>
            <person name="Caceres C.E."/>
            <person name="Carmel L."/>
            <person name="Casola C."/>
            <person name="Choi J.H."/>
            <person name="Detter J.C."/>
            <person name="Dong Q."/>
            <person name="Dusheyko S."/>
            <person name="Eads B.D."/>
            <person name="Frohlich T."/>
            <person name="Geiler-Samerotte K.A."/>
            <person name="Gerlach D."/>
            <person name="Hatcher P."/>
            <person name="Jogdeo S."/>
            <person name="Krijgsveld J."/>
            <person name="Kriventseva E.V."/>
            <person name="Kultz D."/>
            <person name="Laforsch C."/>
            <person name="Lindquist E."/>
            <person name="Lopez J."/>
            <person name="Manak J.R."/>
            <person name="Muller J."/>
            <person name="Pangilinan J."/>
            <person name="Patwardhan R.P."/>
            <person name="Pitluck S."/>
            <person name="Pritham E.J."/>
            <person name="Rechtsteiner A."/>
            <person name="Rho M."/>
            <person name="Rogozin I.B."/>
            <person name="Sakarya O."/>
            <person name="Salamov A."/>
            <person name="Schaack S."/>
            <person name="Shapiro H."/>
            <person name="Shiga Y."/>
            <person name="Skalitzky C."/>
            <person name="Smith Z."/>
            <person name="Souvorov A."/>
            <person name="Sung W."/>
            <person name="Tang Z."/>
            <person name="Tsuchiya D."/>
            <person name="Tu H."/>
            <person name="Vos H."/>
            <person name="Wang M."/>
            <person name="Wolf Y.I."/>
            <person name="Yamagata H."/>
            <person name="Yamada T."/>
            <person name="Ye Y."/>
            <person name="Shaw J.R."/>
            <person name="Andrews J."/>
            <person name="Crease T.J."/>
            <person name="Tang H."/>
            <person name="Lucas S.M."/>
            <person name="Robertson H.M."/>
            <person name="Bork P."/>
            <person name="Koonin E.V."/>
            <person name="Zdobnov E.M."/>
            <person name="Grigoriev I.V."/>
            <person name="Lynch M."/>
            <person name="Boore J.L."/>
        </authorList>
    </citation>
    <scope>NUCLEOTIDE SEQUENCE [LARGE SCALE GENOMIC DNA]</scope>
</reference>
<evidence type="ECO:0000256" key="1">
    <source>
        <dbReference type="SAM" id="SignalP"/>
    </source>
</evidence>
<dbReference type="Proteomes" id="UP000000305">
    <property type="component" value="Unassembled WGS sequence"/>
</dbReference>
<gene>
    <name evidence="2" type="ORF">DAPPUDRAFT_326325</name>
</gene>
<organism evidence="2 3">
    <name type="scientific">Daphnia pulex</name>
    <name type="common">Water flea</name>
    <dbReference type="NCBI Taxonomy" id="6669"/>
    <lineage>
        <taxon>Eukaryota</taxon>
        <taxon>Metazoa</taxon>
        <taxon>Ecdysozoa</taxon>
        <taxon>Arthropoda</taxon>
        <taxon>Crustacea</taxon>
        <taxon>Branchiopoda</taxon>
        <taxon>Diplostraca</taxon>
        <taxon>Cladocera</taxon>
        <taxon>Anomopoda</taxon>
        <taxon>Daphniidae</taxon>
        <taxon>Daphnia</taxon>
    </lineage>
</organism>
<accession>E9H7E0</accession>
<sequence length="60" mass="7147">MIKGMLILFVFVAVCVLLVSAQHEYTENYPIINYRITRFSRDVESQMMAKRNRFPGWLYS</sequence>
<dbReference type="AlphaFoldDB" id="E9H7E0"/>
<dbReference type="InParanoid" id="E9H7E0"/>
<keyword evidence="1" id="KW-0732">Signal</keyword>
<protein>
    <submittedName>
        <fullName evidence="2">Uncharacterized protein</fullName>
    </submittedName>
</protein>
<dbReference type="HOGENOM" id="CLU_2944052_0_0_1"/>